<proteinExistence type="predicted"/>
<dbReference type="InParanoid" id="A0A1S4FBQ8"/>
<feature type="transmembrane region" description="Helical" evidence="6">
    <location>
        <begin position="60"/>
        <end position="81"/>
    </location>
</feature>
<dbReference type="VEuPathDB" id="VectorBase:AAEL005855"/>
<feature type="transmembrane region" description="Helical" evidence="6">
    <location>
        <begin position="32"/>
        <end position="54"/>
    </location>
</feature>
<accession>A0A1S4FBQ8</accession>
<dbReference type="GO" id="GO:0015179">
    <property type="term" value="F:L-amino acid transmembrane transporter activity"/>
    <property type="evidence" value="ECO:0007669"/>
    <property type="project" value="TreeGrafter"/>
</dbReference>
<keyword evidence="3 6" id="KW-1133">Transmembrane helix</keyword>
<evidence type="ECO:0000256" key="6">
    <source>
        <dbReference type="SAM" id="Phobius"/>
    </source>
</evidence>
<reference evidence="8" key="2">
    <citation type="submission" date="2020-05" db="UniProtKB">
        <authorList>
            <consortium name="EnsemblMetazoa"/>
        </authorList>
    </citation>
    <scope>IDENTIFICATION</scope>
    <source>
        <strain evidence="8">LVP_AGWG</strain>
    </source>
</reference>
<evidence type="ECO:0000313" key="8">
    <source>
        <dbReference type="EnsemblMetazoa" id="AAEL005855-PA"/>
    </source>
</evidence>
<dbReference type="OrthoDB" id="10264777at2759"/>
<evidence type="ECO:0000256" key="1">
    <source>
        <dbReference type="ARBA" id="ARBA00004141"/>
    </source>
</evidence>
<sequence>MSSSVENLEKNNDDDDYNPFEHRKIKKPNTTIGSFIHMIKGSLGTGIMAMPLAFKNEGLIFGSIGTVVICVLYAHFVHLLVHTSQKASKRSQVPMLGFSATAKDVFSNGPPSLRPYTSYASGFIDSMMVIDGFLTACLYIVFIAKSLQDVLYNQLQLDWDTRVYILLLLVPLLVIIQVRKLKHLVPFTAIASGLIISAVGISLFFIFTAKIDLSSKSMWPEWMNLPSFVSTVLFAISGINTVLPVENNMKHPEQFLRPFGVMQTAFGCLTVLYGITGFFGYAQFGDATKASITLNLPSDNGWAQTTRLISAMGVLVALGFSLYVPLEILWPRIESRLSPKRQNCAQIGMRSVFALAMVLTAFVVPEIEPFIGLLGSFSTAALSILFPVSLDMIFRWPKEFGRCRWHLVKDVVLWVFGLFVLIVGTYFSILDIVDIYK</sequence>
<dbReference type="Pfam" id="PF01490">
    <property type="entry name" value="Aa_trans"/>
    <property type="match status" value="1"/>
</dbReference>
<evidence type="ECO:0000313" key="9">
    <source>
        <dbReference type="Proteomes" id="UP000008820"/>
    </source>
</evidence>
<dbReference type="EnsemblMetazoa" id="AAEL005855-RA">
    <property type="protein sequence ID" value="AAEL005855-PA"/>
    <property type="gene ID" value="AAEL005855"/>
</dbReference>
<comment type="subcellular location">
    <subcellularLocation>
        <location evidence="1">Membrane</location>
        <topology evidence="1">Multi-pass membrane protein</topology>
    </subcellularLocation>
</comment>
<evidence type="ECO:0000256" key="3">
    <source>
        <dbReference type="ARBA" id="ARBA00022989"/>
    </source>
</evidence>
<evidence type="ECO:0000256" key="4">
    <source>
        <dbReference type="ARBA" id="ARBA00023136"/>
    </source>
</evidence>
<feature type="transmembrane region" description="Helical" evidence="6">
    <location>
        <begin position="227"/>
        <end position="245"/>
    </location>
</feature>
<protein>
    <recommendedName>
        <fullName evidence="7">Amino acid transporter transmembrane domain-containing protein</fullName>
    </recommendedName>
</protein>
<feature type="transmembrane region" description="Helical" evidence="6">
    <location>
        <begin position="411"/>
        <end position="429"/>
    </location>
</feature>
<feature type="region of interest" description="Disordered" evidence="5">
    <location>
        <begin position="1"/>
        <end position="23"/>
    </location>
</feature>
<organism evidence="8 9">
    <name type="scientific">Aedes aegypti</name>
    <name type="common">Yellowfever mosquito</name>
    <name type="synonym">Culex aegypti</name>
    <dbReference type="NCBI Taxonomy" id="7159"/>
    <lineage>
        <taxon>Eukaryota</taxon>
        <taxon>Metazoa</taxon>
        <taxon>Ecdysozoa</taxon>
        <taxon>Arthropoda</taxon>
        <taxon>Hexapoda</taxon>
        <taxon>Insecta</taxon>
        <taxon>Pterygota</taxon>
        <taxon>Neoptera</taxon>
        <taxon>Endopterygota</taxon>
        <taxon>Diptera</taxon>
        <taxon>Nematocera</taxon>
        <taxon>Culicoidea</taxon>
        <taxon>Culicidae</taxon>
        <taxon>Culicinae</taxon>
        <taxon>Aedini</taxon>
        <taxon>Aedes</taxon>
        <taxon>Stegomyia</taxon>
    </lineage>
</organism>
<dbReference type="InterPro" id="IPR013057">
    <property type="entry name" value="AA_transpt_TM"/>
</dbReference>
<dbReference type="AlphaFoldDB" id="A0A1S4FBQ8"/>
<dbReference type="PANTHER" id="PTHR22950">
    <property type="entry name" value="AMINO ACID TRANSPORTER"/>
    <property type="match status" value="1"/>
</dbReference>
<feature type="transmembrane region" description="Helical" evidence="6">
    <location>
        <begin position="304"/>
        <end position="326"/>
    </location>
</feature>
<feature type="transmembrane region" description="Helical" evidence="6">
    <location>
        <begin position="122"/>
        <end position="142"/>
    </location>
</feature>
<feature type="transmembrane region" description="Helical" evidence="6">
    <location>
        <begin position="185"/>
        <end position="207"/>
    </location>
</feature>
<dbReference type="GO" id="GO:0005774">
    <property type="term" value="C:vacuolar membrane"/>
    <property type="evidence" value="ECO:0007669"/>
    <property type="project" value="TreeGrafter"/>
</dbReference>
<keyword evidence="9" id="KW-1185">Reference proteome</keyword>
<dbReference type="PANTHER" id="PTHR22950:SF494">
    <property type="entry name" value="GH04538P"/>
    <property type="match status" value="1"/>
</dbReference>
<reference evidence="8 9" key="1">
    <citation type="submission" date="2017-06" db="EMBL/GenBank/DDBJ databases">
        <title>Aedes aegypti genome working group (AGWG) sequencing and assembly.</title>
        <authorList>
            <consortium name="Aedes aegypti Genome Working Group (AGWG)"/>
            <person name="Matthews B.J."/>
        </authorList>
    </citation>
    <scope>NUCLEOTIDE SEQUENCE [LARGE SCALE GENOMIC DNA]</scope>
    <source>
        <strain evidence="8 9">LVP_AGWG</strain>
    </source>
</reference>
<dbReference type="Proteomes" id="UP000008820">
    <property type="component" value="Chromosome 3"/>
</dbReference>
<evidence type="ECO:0000256" key="5">
    <source>
        <dbReference type="SAM" id="MobiDB-lite"/>
    </source>
</evidence>
<evidence type="ECO:0000256" key="2">
    <source>
        <dbReference type="ARBA" id="ARBA00022692"/>
    </source>
</evidence>
<feature type="domain" description="Amino acid transporter transmembrane" evidence="7">
    <location>
        <begin position="30"/>
        <end position="429"/>
    </location>
</feature>
<name>A0A1S4FBQ8_AEDAE</name>
<feature type="transmembrane region" description="Helical" evidence="6">
    <location>
        <begin position="162"/>
        <end position="178"/>
    </location>
</feature>
<keyword evidence="4 6" id="KW-0472">Membrane</keyword>
<keyword evidence="2 6" id="KW-0812">Transmembrane</keyword>
<feature type="transmembrane region" description="Helical" evidence="6">
    <location>
        <begin position="347"/>
        <end position="364"/>
    </location>
</feature>
<feature type="transmembrane region" description="Helical" evidence="6">
    <location>
        <begin position="370"/>
        <end position="390"/>
    </location>
</feature>
<feature type="transmembrane region" description="Helical" evidence="6">
    <location>
        <begin position="265"/>
        <end position="284"/>
    </location>
</feature>
<evidence type="ECO:0000259" key="7">
    <source>
        <dbReference type="Pfam" id="PF01490"/>
    </source>
</evidence>
<gene>
    <name evidence="8" type="primary">5579842</name>
</gene>